<dbReference type="GO" id="GO:0030313">
    <property type="term" value="C:cell envelope"/>
    <property type="evidence" value="ECO:0007669"/>
    <property type="project" value="UniProtKB-SubCell"/>
</dbReference>
<dbReference type="Gene3D" id="2.40.30.170">
    <property type="match status" value="1"/>
</dbReference>
<dbReference type="InterPro" id="IPR058636">
    <property type="entry name" value="Beta-barrel_YknX"/>
</dbReference>
<dbReference type="PANTHER" id="PTHR32347">
    <property type="entry name" value="EFFLUX SYSTEM COMPONENT YKNX-RELATED"/>
    <property type="match status" value="1"/>
</dbReference>
<name>A0A7C5E471_UNCW3</name>
<protein>
    <submittedName>
        <fullName evidence="4">HlyD family efflux transporter periplasmic adaptor subunit</fullName>
    </submittedName>
</protein>
<accession>A0A7C5E471</accession>
<evidence type="ECO:0000256" key="2">
    <source>
        <dbReference type="ARBA" id="ARBA00023054"/>
    </source>
</evidence>
<dbReference type="InterPro" id="IPR050465">
    <property type="entry name" value="UPF0194_transport"/>
</dbReference>
<gene>
    <name evidence="4" type="ORF">ENL41_00205</name>
</gene>
<evidence type="ECO:0000313" key="4">
    <source>
        <dbReference type="EMBL" id="HHF57828.1"/>
    </source>
</evidence>
<keyword evidence="2" id="KW-0175">Coiled coil</keyword>
<evidence type="ECO:0000256" key="1">
    <source>
        <dbReference type="ARBA" id="ARBA00004196"/>
    </source>
</evidence>
<dbReference type="Proteomes" id="UP000886014">
    <property type="component" value="Unassembled WGS sequence"/>
</dbReference>
<proteinExistence type="predicted"/>
<dbReference type="Gene3D" id="2.40.420.20">
    <property type="match status" value="1"/>
</dbReference>
<evidence type="ECO:0000259" key="3">
    <source>
        <dbReference type="Pfam" id="PF25990"/>
    </source>
</evidence>
<comment type="caution">
    <text evidence="4">The sequence shown here is derived from an EMBL/GenBank/DDBJ whole genome shotgun (WGS) entry which is preliminary data.</text>
</comment>
<comment type="subcellular location">
    <subcellularLocation>
        <location evidence="1">Cell envelope</location>
    </subcellularLocation>
</comment>
<dbReference type="EMBL" id="DRTV01000016">
    <property type="protein sequence ID" value="HHF57828.1"/>
    <property type="molecule type" value="Genomic_DNA"/>
</dbReference>
<organism evidence="4">
    <name type="scientific">candidate division WOR-3 bacterium</name>
    <dbReference type="NCBI Taxonomy" id="2052148"/>
    <lineage>
        <taxon>Bacteria</taxon>
        <taxon>Bacteria division WOR-3</taxon>
    </lineage>
</organism>
<sequence length="203" mass="21859">EVVGVNKEEGEMAVVGTINTPGSVIMTIADLSKMMVKAYIDESEVVKIKKGNKARIKIDAYPGKVFTGKVISVGGIPQQSTGQEYGISYPVEILINDTAYLLPGMSASCEIITGESSNALRVPIVALGKEKGSNKDYCFVVKSRVAKKRYVKTGIEGEVYIEALGGVEEGDTVITGPFEIQRKLKDGDRVSVTLKEKKQPGKN</sequence>
<dbReference type="AlphaFoldDB" id="A0A7C5E471"/>
<dbReference type="Pfam" id="PF25990">
    <property type="entry name" value="Beta-barrel_YknX"/>
    <property type="match status" value="1"/>
</dbReference>
<reference evidence="4" key="1">
    <citation type="journal article" date="2020" name="mSystems">
        <title>Genome- and Community-Level Interaction Insights into Carbon Utilization and Element Cycling Functions of Hydrothermarchaeota in Hydrothermal Sediment.</title>
        <authorList>
            <person name="Zhou Z."/>
            <person name="Liu Y."/>
            <person name="Xu W."/>
            <person name="Pan J."/>
            <person name="Luo Z.H."/>
            <person name="Li M."/>
        </authorList>
    </citation>
    <scope>NUCLEOTIDE SEQUENCE [LARGE SCALE GENOMIC DNA]</scope>
    <source>
        <strain evidence="4">HyVt-94</strain>
    </source>
</reference>
<feature type="domain" description="YknX-like beta-barrel" evidence="3">
    <location>
        <begin position="34"/>
        <end position="111"/>
    </location>
</feature>
<feature type="non-terminal residue" evidence="4">
    <location>
        <position position="1"/>
    </location>
</feature>